<evidence type="ECO:0000313" key="1">
    <source>
        <dbReference type="EMBL" id="KAI3839882.1"/>
    </source>
</evidence>
<sequence length="67" mass="7329">VVRFLEEKADAGFQLLLNKGACEAAVQAKEEEKGEKIAELEIDVLSCLYSILKPMVETIFLASEKGA</sequence>
<protein>
    <submittedName>
        <fullName evidence="1">Uncharacterized protein</fullName>
    </submittedName>
</protein>
<proteinExistence type="predicted"/>
<comment type="caution">
    <text evidence="1">The sequence shown here is derived from an EMBL/GenBank/DDBJ whole genome shotgun (WGS) entry which is preliminary data.</text>
</comment>
<feature type="non-terminal residue" evidence="1">
    <location>
        <position position="67"/>
    </location>
</feature>
<gene>
    <name evidence="1" type="ORF">MKW98_010187</name>
</gene>
<evidence type="ECO:0000313" key="2">
    <source>
        <dbReference type="Proteomes" id="UP001202328"/>
    </source>
</evidence>
<name>A0AAD4RXM8_9MAGN</name>
<dbReference type="AlphaFoldDB" id="A0AAD4RXM8"/>
<accession>A0AAD4RXM8</accession>
<organism evidence="1 2">
    <name type="scientific">Papaver atlanticum</name>
    <dbReference type="NCBI Taxonomy" id="357466"/>
    <lineage>
        <taxon>Eukaryota</taxon>
        <taxon>Viridiplantae</taxon>
        <taxon>Streptophyta</taxon>
        <taxon>Embryophyta</taxon>
        <taxon>Tracheophyta</taxon>
        <taxon>Spermatophyta</taxon>
        <taxon>Magnoliopsida</taxon>
        <taxon>Ranunculales</taxon>
        <taxon>Papaveraceae</taxon>
        <taxon>Papaveroideae</taxon>
        <taxon>Papaver</taxon>
    </lineage>
</organism>
<keyword evidence="2" id="KW-1185">Reference proteome</keyword>
<dbReference type="Proteomes" id="UP001202328">
    <property type="component" value="Unassembled WGS sequence"/>
</dbReference>
<dbReference type="EMBL" id="JAJJMB010017331">
    <property type="protein sequence ID" value="KAI3839882.1"/>
    <property type="molecule type" value="Genomic_DNA"/>
</dbReference>
<reference evidence="1" key="1">
    <citation type="submission" date="2022-04" db="EMBL/GenBank/DDBJ databases">
        <title>A functionally conserved STORR gene fusion in Papaver species that diverged 16.8 million years ago.</title>
        <authorList>
            <person name="Catania T."/>
        </authorList>
    </citation>
    <scope>NUCLEOTIDE SEQUENCE</scope>
    <source>
        <strain evidence="1">S-188037</strain>
    </source>
</reference>